<dbReference type="GO" id="GO:0016787">
    <property type="term" value="F:hydrolase activity"/>
    <property type="evidence" value="ECO:0007669"/>
    <property type="project" value="UniProtKB-KW"/>
</dbReference>
<proteinExistence type="predicted"/>
<evidence type="ECO:0000313" key="4">
    <source>
        <dbReference type="Proteomes" id="UP001555826"/>
    </source>
</evidence>
<name>A0ABV3P6H3_9ACTN</name>
<evidence type="ECO:0000256" key="1">
    <source>
        <dbReference type="SAM" id="Phobius"/>
    </source>
</evidence>
<feature type="transmembrane region" description="Helical" evidence="1">
    <location>
        <begin position="129"/>
        <end position="147"/>
    </location>
</feature>
<evidence type="ECO:0000313" key="3">
    <source>
        <dbReference type="EMBL" id="MEW9265224.1"/>
    </source>
</evidence>
<gene>
    <name evidence="3" type="ORF">AB1207_10745</name>
</gene>
<keyword evidence="1" id="KW-0812">Transmembrane</keyword>
<feature type="transmembrane region" description="Helical" evidence="1">
    <location>
        <begin position="95"/>
        <end position="117"/>
    </location>
</feature>
<protein>
    <submittedName>
        <fullName evidence="3">CPBP family intramembrane glutamic endopeptidase</fullName>
        <ecNumber evidence="3">3.4.-.-</ecNumber>
    </submittedName>
</protein>
<accession>A0ABV3P6H3</accession>
<feature type="domain" description="CAAX prenyl protease 2/Lysostaphin resistance protein A-like" evidence="2">
    <location>
        <begin position="133"/>
        <end position="223"/>
    </location>
</feature>
<reference evidence="3 4" key="1">
    <citation type="submission" date="2024-07" db="EMBL/GenBank/DDBJ databases">
        <authorList>
            <person name="Thanompreechachai J."/>
            <person name="Duangmal K."/>
        </authorList>
    </citation>
    <scope>NUCLEOTIDE SEQUENCE [LARGE SCALE GENOMIC DNA]</scope>
    <source>
        <strain evidence="3 4">KCTC 19886</strain>
    </source>
</reference>
<organism evidence="3 4">
    <name type="scientific">Kineococcus endophyticus</name>
    <dbReference type="NCBI Taxonomy" id="1181883"/>
    <lineage>
        <taxon>Bacteria</taxon>
        <taxon>Bacillati</taxon>
        <taxon>Actinomycetota</taxon>
        <taxon>Actinomycetes</taxon>
        <taxon>Kineosporiales</taxon>
        <taxon>Kineosporiaceae</taxon>
        <taxon>Kineococcus</taxon>
    </lineage>
</organism>
<dbReference type="Pfam" id="PF02517">
    <property type="entry name" value="Rce1-like"/>
    <property type="match status" value="1"/>
</dbReference>
<dbReference type="InterPro" id="IPR003675">
    <property type="entry name" value="Rce1/LyrA-like_dom"/>
</dbReference>
<comment type="caution">
    <text evidence="3">The sequence shown here is derived from an EMBL/GenBank/DDBJ whole genome shotgun (WGS) entry which is preliminary data.</text>
</comment>
<evidence type="ECO:0000259" key="2">
    <source>
        <dbReference type="Pfam" id="PF02517"/>
    </source>
</evidence>
<dbReference type="RefSeq" id="WP_367638187.1">
    <property type="nucleotide sequence ID" value="NZ_JBFNQN010000006.1"/>
</dbReference>
<feature type="transmembrane region" description="Helical" evidence="1">
    <location>
        <begin position="53"/>
        <end position="74"/>
    </location>
</feature>
<keyword evidence="3" id="KW-0378">Hydrolase</keyword>
<keyword evidence="1" id="KW-1133">Transmembrane helix</keyword>
<keyword evidence="1" id="KW-0472">Membrane</keyword>
<feature type="transmembrane region" description="Helical" evidence="1">
    <location>
        <begin position="16"/>
        <end position="33"/>
    </location>
</feature>
<sequence>MPATGEEGRGRTGARGWWVVLAGIALAWTPMWLPPLVRASGADPSQVLGVLGLTGPAASIAWNVLAVTLLLAWVRAVERRDLASLRVVRPTGRDLESALVLFGAAMLWSWLGSLVLPPTDGPGRGSAEIVALPLLAVVAMVLTAAVVEEVLFRGYPLERLTELLGRRWLAVALTAPFFVVPHLVFFGPEWLLHHAGGTVAIYVLYLWRRNLVACMALHAAVNAPVLVPTVAARLAGA</sequence>
<dbReference type="EMBL" id="JBFNQN010000006">
    <property type="protein sequence ID" value="MEW9265224.1"/>
    <property type="molecule type" value="Genomic_DNA"/>
</dbReference>
<dbReference type="Proteomes" id="UP001555826">
    <property type="component" value="Unassembled WGS sequence"/>
</dbReference>
<feature type="transmembrane region" description="Helical" evidence="1">
    <location>
        <begin position="168"/>
        <end position="185"/>
    </location>
</feature>
<feature type="transmembrane region" description="Helical" evidence="1">
    <location>
        <begin position="191"/>
        <end position="207"/>
    </location>
</feature>
<keyword evidence="4" id="KW-1185">Reference proteome</keyword>
<dbReference type="EC" id="3.4.-.-" evidence="3"/>